<feature type="transmembrane region" description="Helical" evidence="1">
    <location>
        <begin position="222"/>
        <end position="248"/>
    </location>
</feature>
<sequence length="259" mass="28210">MNVLVWLAAILLILMLLIGGKKGARSFISLFLNFGVLLLTVLFMTDPNANPIILTLIACAVISCINLFYINEVNSKTITAFISTIITIGILLFFINIVAKNALIQGFGEEEVEELGVFSLYIGVDFAKIGASMIIMGTIGAITDVAISITSPMREIFNHNPLISRKDLFTSGLSIGKDILGTTTNTLFFAFCGGYLALLIWFKDLSYSVGEIVNSKLFSAEMISILYAGIGVALVIPIASWINAYFLVKTREKNKISNN</sequence>
<dbReference type="PIRSF" id="PIRSF031503">
    <property type="entry name" value="UCP031503_mp"/>
    <property type="match status" value="1"/>
</dbReference>
<evidence type="ECO:0000313" key="2">
    <source>
        <dbReference type="EMBL" id="KMY48365.1"/>
    </source>
</evidence>
<comment type="caution">
    <text evidence="2">The sequence shown here is derived from an EMBL/GenBank/DDBJ whole genome shotgun (WGS) entry which is preliminary data.</text>
</comment>
<name>A0A0K9GNY2_9BACI</name>
<evidence type="ECO:0000313" key="3">
    <source>
        <dbReference type="Proteomes" id="UP000037146"/>
    </source>
</evidence>
<dbReference type="AlphaFoldDB" id="A0A0K9GNY2"/>
<dbReference type="RefSeq" id="WP_049679686.1">
    <property type="nucleotide sequence ID" value="NZ_LFZW01000001.1"/>
</dbReference>
<gene>
    <name evidence="2" type="ORF">AC625_01560</name>
</gene>
<dbReference type="STRING" id="1679170.AC625_01560"/>
<accession>A0A0K9GNY2</accession>
<organism evidence="2 3">
    <name type="scientific">Peribacillus loiseleuriae</name>
    <dbReference type="NCBI Taxonomy" id="1679170"/>
    <lineage>
        <taxon>Bacteria</taxon>
        <taxon>Bacillati</taxon>
        <taxon>Bacillota</taxon>
        <taxon>Bacilli</taxon>
        <taxon>Bacillales</taxon>
        <taxon>Bacillaceae</taxon>
        <taxon>Peribacillus</taxon>
    </lineage>
</organism>
<keyword evidence="1" id="KW-0812">Transmembrane</keyword>
<reference evidence="3" key="1">
    <citation type="submission" date="2015-07" db="EMBL/GenBank/DDBJ databases">
        <title>Genome sequencing project for genomic taxonomy and phylogenomics of Bacillus-like bacteria.</title>
        <authorList>
            <person name="Liu B."/>
            <person name="Wang J."/>
            <person name="Zhu Y."/>
            <person name="Liu G."/>
            <person name="Chen Q."/>
            <person name="Chen Z."/>
            <person name="Lan J."/>
            <person name="Che J."/>
            <person name="Ge C."/>
            <person name="Shi H."/>
            <person name="Pan Z."/>
            <person name="Liu X."/>
        </authorList>
    </citation>
    <scope>NUCLEOTIDE SEQUENCE [LARGE SCALE GENOMIC DNA]</scope>
    <source>
        <strain evidence="3">FJAT-27997</strain>
    </source>
</reference>
<feature type="transmembrane region" description="Helical" evidence="1">
    <location>
        <begin position="52"/>
        <end position="71"/>
    </location>
</feature>
<dbReference type="Pfam" id="PF07907">
    <property type="entry name" value="YibE_F"/>
    <property type="match status" value="1"/>
</dbReference>
<feature type="transmembrane region" description="Helical" evidence="1">
    <location>
        <begin position="77"/>
        <end position="99"/>
    </location>
</feature>
<dbReference type="OrthoDB" id="2414035at2"/>
<protein>
    <submittedName>
        <fullName evidence="2">YibE/F</fullName>
    </submittedName>
</protein>
<dbReference type="PANTHER" id="PTHR41771">
    <property type="entry name" value="MEMBRANE PROTEIN-RELATED"/>
    <property type="match status" value="1"/>
</dbReference>
<keyword evidence="1" id="KW-1133">Transmembrane helix</keyword>
<feature type="transmembrane region" description="Helical" evidence="1">
    <location>
        <begin position="179"/>
        <end position="202"/>
    </location>
</feature>
<dbReference type="PATRIC" id="fig|1679170.3.peg.295"/>
<proteinExistence type="predicted"/>
<dbReference type="Proteomes" id="UP000037146">
    <property type="component" value="Unassembled WGS sequence"/>
</dbReference>
<evidence type="ECO:0000256" key="1">
    <source>
        <dbReference type="SAM" id="Phobius"/>
    </source>
</evidence>
<keyword evidence="1" id="KW-0472">Membrane</keyword>
<dbReference type="InterPro" id="IPR012507">
    <property type="entry name" value="YibE_F"/>
</dbReference>
<keyword evidence="3" id="KW-1185">Reference proteome</keyword>
<dbReference type="InterPro" id="IPR014564">
    <property type="entry name" value="UCP031503_TM"/>
</dbReference>
<dbReference type="EMBL" id="LFZW01000001">
    <property type="protein sequence ID" value="KMY48365.1"/>
    <property type="molecule type" value="Genomic_DNA"/>
</dbReference>
<dbReference type="PANTHER" id="PTHR41771:SF1">
    <property type="entry name" value="MEMBRANE PROTEIN"/>
    <property type="match status" value="1"/>
</dbReference>
<feature type="transmembrane region" description="Helical" evidence="1">
    <location>
        <begin position="29"/>
        <end position="45"/>
    </location>
</feature>